<evidence type="ECO:0000256" key="1">
    <source>
        <dbReference type="ARBA" id="ARBA00001946"/>
    </source>
</evidence>
<evidence type="ECO:0000256" key="6">
    <source>
        <dbReference type="ARBA" id="ARBA00022695"/>
    </source>
</evidence>
<dbReference type="PANTHER" id="PTHR43584:SF3">
    <property type="entry name" value="BIFUNCTIONAL PROTEIN GLMU"/>
    <property type="match status" value="1"/>
</dbReference>
<evidence type="ECO:0000256" key="13">
    <source>
        <dbReference type="ARBA" id="ARBA00023316"/>
    </source>
</evidence>
<comment type="similarity">
    <text evidence="3">In the N-terminal section; belongs to the N-acetylglucosamine-1-phosphate uridyltransferase family.</text>
</comment>
<evidence type="ECO:0000256" key="7">
    <source>
        <dbReference type="ARBA" id="ARBA00022723"/>
    </source>
</evidence>
<keyword evidence="11" id="KW-0511">Multifunctional enzyme</keyword>
<dbReference type="RefSeq" id="WP_315570850.1">
    <property type="nucleotide sequence ID" value="NZ_CP118866.1"/>
</dbReference>
<reference evidence="18 19" key="1">
    <citation type="submission" date="2023-02" db="EMBL/GenBank/DDBJ databases">
        <title>Novel Oscillospiraceae bacterial genomes.</title>
        <authorList>
            <person name="Srinivasan S."/>
            <person name="Austin M.N."/>
            <person name="Fiedler T.L."/>
            <person name="Strenk S.M."/>
            <person name="Agnew K.J."/>
            <person name="Nagana Gowda G.A."/>
            <person name="Raftery D."/>
            <person name="Beamer M.A."/>
            <person name="Achilles S.L."/>
            <person name="Wiesenfeld H.C."/>
            <person name="Fredricks D.N."/>
            <person name="Hillier S.L."/>
        </authorList>
    </citation>
    <scope>NUCLEOTIDE SEQUENCE [LARGE SCALE GENOMIC DNA]</scope>
    <source>
        <strain evidence="18 19">CHIC02 1186E3-8</strain>
    </source>
</reference>
<name>A0ABY8C870_9FIRM</name>
<dbReference type="InterPro" id="IPR011004">
    <property type="entry name" value="Trimer_LpxA-like_sf"/>
</dbReference>
<evidence type="ECO:0000256" key="4">
    <source>
        <dbReference type="ARBA" id="ARBA00022490"/>
    </source>
</evidence>
<evidence type="ECO:0000313" key="19">
    <source>
        <dbReference type="Proteomes" id="UP001220478"/>
    </source>
</evidence>
<organism evidence="18 19">
    <name type="scientific">Amygdalobacter indicium</name>
    <dbReference type="NCBI Taxonomy" id="3029272"/>
    <lineage>
        <taxon>Bacteria</taxon>
        <taxon>Bacillati</taxon>
        <taxon>Bacillota</taxon>
        <taxon>Clostridia</taxon>
        <taxon>Eubacteriales</taxon>
        <taxon>Oscillospiraceae</taxon>
        <taxon>Amygdalobacter</taxon>
    </lineage>
</organism>
<evidence type="ECO:0000256" key="14">
    <source>
        <dbReference type="ARBA" id="ARBA00048247"/>
    </source>
</evidence>
<comment type="function">
    <text evidence="16">Catalyzes the last two sequential reactions in the de novo biosynthetic pathway for UDP-N-acetylglucosamine (UDP-GlcNAc). The C-terminal domain catalyzes the transfer of acetyl group from acetyl coenzyme A to glucosamine-1-phosphate (GlcN-1-P) to produce N-acetylglucosamine-1-phosphate (GlcNAc-1-P), which is converted into UDP-GlcNAc by the transfer of uridine 5-monophosphate (from uridine 5-triphosphate), a reaction catalyzed by the N-terminal domain.</text>
</comment>
<evidence type="ECO:0000256" key="11">
    <source>
        <dbReference type="ARBA" id="ARBA00023268"/>
    </source>
</evidence>
<comment type="similarity">
    <text evidence="2">In the C-terminal section; belongs to the transferase hexapeptide repeat family.</text>
</comment>
<evidence type="ECO:0000256" key="5">
    <source>
        <dbReference type="ARBA" id="ARBA00022679"/>
    </source>
</evidence>
<dbReference type="InterPro" id="IPR029044">
    <property type="entry name" value="Nucleotide-diphossugar_trans"/>
</dbReference>
<dbReference type="Gene3D" id="2.160.10.10">
    <property type="entry name" value="Hexapeptide repeat proteins"/>
    <property type="match status" value="1"/>
</dbReference>
<keyword evidence="8" id="KW-0460">Magnesium</keyword>
<dbReference type="Gene3D" id="3.90.550.10">
    <property type="entry name" value="Spore Coat Polysaccharide Biosynthesis Protein SpsA, Chain A"/>
    <property type="match status" value="1"/>
</dbReference>
<dbReference type="Pfam" id="PF12804">
    <property type="entry name" value="NTP_transf_3"/>
    <property type="match status" value="1"/>
</dbReference>
<comment type="catalytic activity">
    <reaction evidence="15">
        <text>N-acetyl-alpha-D-glucosamine 1-phosphate + UTP + H(+) = UDP-N-acetyl-alpha-D-glucosamine + diphosphate</text>
        <dbReference type="Rhea" id="RHEA:13509"/>
        <dbReference type="ChEBI" id="CHEBI:15378"/>
        <dbReference type="ChEBI" id="CHEBI:33019"/>
        <dbReference type="ChEBI" id="CHEBI:46398"/>
        <dbReference type="ChEBI" id="CHEBI:57705"/>
        <dbReference type="ChEBI" id="CHEBI:57776"/>
        <dbReference type="EC" id="2.7.7.23"/>
    </reaction>
</comment>
<keyword evidence="13" id="KW-0961">Cell wall biogenesis/degradation</keyword>
<dbReference type="InterPro" id="IPR025877">
    <property type="entry name" value="MobA-like_NTP_Trfase"/>
</dbReference>
<evidence type="ECO:0000259" key="17">
    <source>
        <dbReference type="Pfam" id="PF12804"/>
    </source>
</evidence>
<evidence type="ECO:0000313" key="18">
    <source>
        <dbReference type="EMBL" id="WEG35627.1"/>
    </source>
</evidence>
<keyword evidence="7" id="KW-0479">Metal-binding</keyword>
<dbReference type="SUPFAM" id="SSF53448">
    <property type="entry name" value="Nucleotide-diphospho-sugar transferases"/>
    <property type="match status" value="1"/>
</dbReference>
<evidence type="ECO:0000256" key="16">
    <source>
        <dbReference type="ARBA" id="ARBA00049628"/>
    </source>
</evidence>
<proteinExistence type="inferred from homology"/>
<dbReference type="PANTHER" id="PTHR43584">
    <property type="entry name" value="NUCLEOTIDYL TRANSFERASE"/>
    <property type="match status" value="1"/>
</dbReference>
<evidence type="ECO:0000256" key="10">
    <source>
        <dbReference type="ARBA" id="ARBA00022984"/>
    </source>
</evidence>
<comment type="catalytic activity">
    <reaction evidence="14">
        <text>alpha-D-glucosamine 1-phosphate + acetyl-CoA = N-acetyl-alpha-D-glucosamine 1-phosphate + CoA + H(+)</text>
        <dbReference type="Rhea" id="RHEA:13725"/>
        <dbReference type="ChEBI" id="CHEBI:15378"/>
        <dbReference type="ChEBI" id="CHEBI:57287"/>
        <dbReference type="ChEBI" id="CHEBI:57288"/>
        <dbReference type="ChEBI" id="CHEBI:57776"/>
        <dbReference type="ChEBI" id="CHEBI:58516"/>
        <dbReference type="EC" id="2.3.1.157"/>
    </reaction>
</comment>
<evidence type="ECO:0000256" key="8">
    <source>
        <dbReference type="ARBA" id="ARBA00022842"/>
    </source>
</evidence>
<dbReference type="Proteomes" id="UP001220478">
    <property type="component" value="Chromosome"/>
</dbReference>
<dbReference type="InterPro" id="IPR050065">
    <property type="entry name" value="GlmU-like"/>
</dbReference>
<comment type="cofactor">
    <cofactor evidence="1">
        <name>Mg(2+)</name>
        <dbReference type="ChEBI" id="CHEBI:18420"/>
    </cofactor>
</comment>
<protein>
    <submittedName>
        <fullName evidence="18">NTP transferase domain-containing protein</fullName>
    </submittedName>
</protein>
<evidence type="ECO:0000256" key="9">
    <source>
        <dbReference type="ARBA" id="ARBA00022960"/>
    </source>
</evidence>
<dbReference type="EMBL" id="CP118868">
    <property type="protein sequence ID" value="WEG35627.1"/>
    <property type="molecule type" value="Genomic_DNA"/>
</dbReference>
<keyword evidence="9" id="KW-0133">Cell shape</keyword>
<accession>A0ABY8C870</accession>
<keyword evidence="6" id="KW-0548">Nucleotidyltransferase</keyword>
<keyword evidence="10" id="KW-0573">Peptidoglycan synthesis</keyword>
<evidence type="ECO:0000256" key="3">
    <source>
        <dbReference type="ARBA" id="ARBA00007947"/>
    </source>
</evidence>
<keyword evidence="4" id="KW-0963">Cytoplasm</keyword>
<dbReference type="GO" id="GO:0016740">
    <property type="term" value="F:transferase activity"/>
    <property type="evidence" value="ECO:0007669"/>
    <property type="project" value="UniProtKB-KW"/>
</dbReference>
<sequence>MLKGALVLAAGTSSRMDSRISKLLQPVAGKPMILWVKEALTKAGAQDQVYVVGYQQAEIRKTVGENMIYMLQNRPLGTGHATAKAASFLEGVKGEVLVCPADIPLIRPQTLINLVNNFSDCACAFISAEIPKAANLTYEEVIRSADHRIIGLKAAPTCNLISDFFDAASGPLTRSRYLTPQKLKETVEVSSGIYCFDTSLLLSALGKIGARMGNDKTYELSDIIRLLLADGHQVKAIPANSLEVLGVKTRPELDDAAYLMNQRICAYHMNRGVTIIDPDSCIIDYNVSIGSDSVIGPQVVLTQGTQISNNCRIGAFSSLQSAFIGENTKIERAVLQECKLGQDNLIEPFTEIRQSVLGDNCRVESFTLLKNSQLADNVIVHDHSSLAFVQAEKLQEFKSGTIIKDYRSQKLQERQELENRKYKW</sequence>
<keyword evidence="12" id="KW-0012">Acyltransferase</keyword>
<evidence type="ECO:0000256" key="15">
    <source>
        <dbReference type="ARBA" id="ARBA00048493"/>
    </source>
</evidence>
<dbReference type="SUPFAM" id="SSF51161">
    <property type="entry name" value="Trimeric LpxA-like enzymes"/>
    <property type="match status" value="1"/>
</dbReference>
<keyword evidence="5 18" id="KW-0808">Transferase</keyword>
<keyword evidence="19" id="KW-1185">Reference proteome</keyword>
<feature type="domain" description="MobA-like NTP transferase" evidence="17">
    <location>
        <begin position="5"/>
        <end position="126"/>
    </location>
</feature>
<evidence type="ECO:0000256" key="12">
    <source>
        <dbReference type="ARBA" id="ARBA00023315"/>
    </source>
</evidence>
<gene>
    <name evidence="18" type="ORF">PYS61_00250</name>
</gene>
<evidence type="ECO:0000256" key="2">
    <source>
        <dbReference type="ARBA" id="ARBA00007707"/>
    </source>
</evidence>